<dbReference type="AlphaFoldDB" id="A0AB39Y7W4"/>
<feature type="transmembrane region" description="Helical" evidence="9">
    <location>
        <begin position="50"/>
        <end position="71"/>
    </location>
</feature>
<accession>A0AB39Y7W4</accession>
<dbReference type="EMBL" id="CP165727">
    <property type="protein sequence ID" value="XDV65393.1"/>
    <property type="molecule type" value="Genomic_DNA"/>
</dbReference>
<dbReference type="Pfam" id="PF03591">
    <property type="entry name" value="AzlC"/>
    <property type="match status" value="1"/>
</dbReference>
<gene>
    <name evidence="10" type="ORF">AB5J51_21775</name>
</gene>
<sequence>MRSVAPDAPAPADHAAAGAPGAGAARPADRAPAGTAPATRPARAAWAAGFGQAVPVMLGYVPVAFAFGVLGHTAGLPWWAMVAMSAFVYGGSSQFAALQLLAVGAAPYAIVLTTFVVNLRHLLLSAAIAPRLAGWRRREQALFAYELTDEAFAVHSAQYAERAQRPKAEVFTFNTAVHASWVAGTLAGVLAGDLVTDVEALGLDYALPAMFMALLAAGIIADRRGLAVAVVAGGGAVGLTLLGLQYWAVLVAAAVAATFGLAIAPREGHGETEAGDTDDRSTQDRSTQERSAEDRGTEGAPGR</sequence>
<dbReference type="PANTHER" id="PTHR34979">
    <property type="entry name" value="INNER MEMBRANE PROTEIN YGAZ"/>
    <property type="match status" value="1"/>
</dbReference>
<evidence type="ECO:0000256" key="2">
    <source>
        <dbReference type="ARBA" id="ARBA00010735"/>
    </source>
</evidence>
<keyword evidence="7 9" id="KW-0472">Membrane</keyword>
<evidence type="ECO:0000313" key="10">
    <source>
        <dbReference type="EMBL" id="XDV65393.1"/>
    </source>
</evidence>
<feature type="transmembrane region" description="Helical" evidence="9">
    <location>
        <begin position="171"/>
        <end position="191"/>
    </location>
</feature>
<feature type="region of interest" description="Disordered" evidence="8">
    <location>
        <begin position="1"/>
        <end position="36"/>
    </location>
</feature>
<feature type="transmembrane region" description="Helical" evidence="9">
    <location>
        <begin position="225"/>
        <end position="241"/>
    </location>
</feature>
<reference evidence="10" key="1">
    <citation type="submission" date="2024-08" db="EMBL/GenBank/DDBJ databases">
        <authorList>
            <person name="Yu S.T."/>
        </authorList>
    </citation>
    <scope>NUCLEOTIDE SEQUENCE</scope>
    <source>
        <strain evidence="10">R33</strain>
    </source>
</reference>
<protein>
    <submittedName>
        <fullName evidence="10">AzlC family ABC transporter permease</fullName>
    </submittedName>
</protein>
<evidence type="ECO:0000256" key="5">
    <source>
        <dbReference type="ARBA" id="ARBA00022692"/>
    </source>
</evidence>
<name>A0AB39Y7W4_9ACTN</name>
<proteinExistence type="inferred from homology"/>
<evidence type="ECO:0000256" key="4">
    <source>
        <dbReference type="ARBA" id="ARBA00022475"/>
    </source>
</evidence>
<evidence type="ECO:0000256" key="6">
    <source>
        <dbReference type="ARBA" id="ARBA00022989"/>
    </source>
</evidence>
<keyword evidence="5 9" id="KW-0812">Transmembrane</keyword>
<evidence type="ECO:0000256" key="1">
    <source>
        <dbReference type="ARBA" id="ARBA00004651"/>
    </source>
</evidence>
<dbReference type="PANTHER" id="PTHR34979:SF1">
    <property type="entry name" value="INNER MEMBRANE PROTEIN YGAZ"/>
    <property type="match status" value="1"/>
</dbReference>
<feature type="region of interest" description="Disordered" evidence="8">
    <location>
        <begin position="267"/>
        <end position="303"/>
    </location>
</feature>
<organism evidence="10">
    <name type="scientific">Streptomyces sp. R33</name>
    <dbReference type="NCBI Taxonomy" id="3238629"/>
    <lineage>
        <taxon>Bacteria</taxon>
        <taxon>Bacillati</taxon>
        <taxon>Actinomycetota</taxon>
        <taxon>Actinomycetes</taxon>
        <taxon>Kitasatosporales</taxon>
        <taxon>Streptomycetaceae</taxon>
        <taxon>Streptomyces</taxon>
    </lineage>
</organism>
<feature type="transmembrane region" description="Helical" evidence="9">
    <location>
        <begin position="203"/>
        <end position="220"/>
    </location>
</feature>
<dbReference type="GO" id="GO:1903785">
    <property type="term" value="P:L-valine transmembrane transport"/>
    <property type="evidence" value="ECO:0007669"/>
    <property type="project" value="TreeGrafter"/>
</dbReference>
<keyword evidence="4" id="KW-1003">Cell membrane</keyword>
<feature type="compositionally biased region" description="Basic and acidic residues" evidence="8">
    <location>
        <begin position="267"/>
        <end position="297"/>
    </location>
</feature>
<evidence type="ECO:0000256" key="7">
    <source>
        <dbReference type="ARBA" id="ARBA00023136"/>
    </source>
</evidence>
<dbReference type="InterPro" id="IPR011606">
    <property type="entry name" value="Brnchd-chn_aa_trnsp_permease"/>
</dbReference>
<comment type="similarity">
    <text evidence="2">Belongs to the AzlC family.</text>
</comment>
<evidence type="ECO:0000256" key="9">
    <source>
        <dbReference type="SAM" id="Phobius"/>
    </source>
</evidence>
<comment type="subcellular location">
    <subcellularLocation>
        <location evidence="1">Cell membrane</location>
        <topology evidence="1">Multi-pass membrane protein</topology>
    </subcellularLocation>
</comment>
<dbReference type="GO" id="GO:0005886">
    <property type="term" value="C:plasma membrane"/>
    <property type="evidence" value="ECO:0007669"/>
    <property type="project" value="UniProtKB-SubCell"/>
</dbReference>
<evidence type="ECO:0000256" key="8">
    <source>
        <dbReference type="SAM" id="MobiDB-lite"/>
    </source>
</evidence>
<dbReference type="RefSeq" id="WP_369778414.1">
    <property type="nucleotide sequence ID" value="NZ_CP165727.1"/>
</dbReference>
<evidence type="ECO:0000256" key="3">
    <source>
        <dbReference type="ARBA" id="ARBA00022448"/>
    </source>
</evidence>
<keyword evidence="6 9" id="KW-1133">Transmembrane helix</keyword>
<keyword evidence="3" id="KW-0813">Transport</keyword>